<comment type="caution">
    <text evidence="3">The sequence shown here is derived from an EMBL/GenBank/DDBJ whole genome shotgun (WGS) entry which is preliminary data.</text>
</comment>
<evidence type="ECO:0000313" key="4">
    <source>
        <dbReference type="Proteomes" id="UP000232455"/>
    </source>
</evidence>
<sequence>MIRLSLLTIALFSSISVQAAYVIKVPMEQNRGGPLQNNSIAFVSGNVGNGGNGSNPTTPDPTPEEPKPEEPSRESVCIAAKQNVISIAAAQNLGVTVKYITPMQADRCVLMVMSIGKFTDKASLVNFGNSILSLNIENYSVGVQRYSSSTLDTFISSGITDVNAQADKLWSRYLTDKK</sequence>
<name>A0ABX4Q0X1_9PSED</name>
<feature type="chain" id="PRO_5047387362" evidence="2">
    <location>
        <begin position="20"/>
        <end position="178"/>
    </location>
</feature>
<reference evidence="3 4" key="1">
    <citation type="submission" date="2017-11" db="EMBL/GenBank/DDBJ databases">
        <title>Genome sequencing of a diverse group of Pseudomonas species.</title>
        <authorList>
            <person name="Loper J."/>
        </authorList>
    </citation>
    <scope>NUCLEOTIDE SEQUENCE [LARGE SCALE GENOMIC DNA]</scope>
    <source>
        <strain evidence="3 4">LMG 25716</strain>
    </source>
</reference>
<proteinExistence type="predicted"/>
<evidence type="ECO:0000256" key="2">
    <source>
        <dbReference type="SAM" id="SignalP"/>
    </source>
</evidence>
<feature type="compositionally biased region" description="Basic and acidic residues" evidence="1">
    <location>
        <begin position="64"/>
        <end position="73"/>
    </location>
</feature>
<evidence type="ECO:0000256" key="1">
    <source>
        <dbReference type="SAM" id="MobiDB-lite"/>
    </source>
</evidence>
<keyword evidence="4" id="KW-1185">Reference proteome</keyword>
<protein>
    <submittedName>
        <fullName evidence="3">Uncharacterized protein</fullName>
    </submittedName>
</protein>
<accession>A0ABX4Q0X1</accession>
<feature type="signal peptide" evidence="2">
    <location>
        <begin position="1"/>
        <end position="19"/>
    </location>
</feature>
<feature type="region of interest" description="Disordered" evidence="1">
    <location>
        <begin position="46"/>
        <end position="73"/>
    </location>
</feature>
<organism evidence="3 4">
    <name type="scientific">Pseudomonas baetica</name>
    <dbReference type="NCBI Taxonomy" id="674054"/>
    <lineage>
        <taxon>Bacteria</taxon>
        <taxon>Pseudomonadati</taxon>
        <taxon>Pseudomonadota</taxon>
        <taxon>Gammaproteobacteria</taxon>
        <taxon>Pseudomonadales</taxon>
        <taxon>Pseudomonadaceae</taxon>
        <taxon>Pseudomonas</taxon>
    </lineage>
</organism>
<dbReference type="Proteomes" id="UP000232455">
    <property type="component" value="Unassembled WGS sequence"/>
</dbReference>
<dbReference type="RefSeq" id="WP_146166133.1">
    <property type="nucleotide sequence ID" value="NZ_PHHE01000001.1"/>
</dbReference>
<gene>
    <name evidence="3" type="ORF">ATI02_3346</name>
</gene>
<dbReference type="EMBL" id="PHHE01000001">
    <property type="protein sequence ID" value="PKA70441.1"/>
    <property type="molecule type" value="Genomic_DNA"/>
</dbReference>
<keyword evidence="2" id="KW-0732">Signal</keyword>
<evidence type="ECO:0000313" key="3">
    <source>
        <dbReference type="EMBL" id="PKA70441.1"/>
    </source>
</evidence>